<name>A0A0N4VI99_ENTVE</name>
<organism evidence="6">
    <name type="scientific">Enterobius vermicularis</name>
    <name type="common">Human pinworm</name>
    <dbReference type="NCBI Taxonomy" id="51028"/>
    <lineage>
        <taxon>Eukaryota</taxon>
        <taxon>Metazoa</taxon>
        <taxon>Ecdysozoa</taxon>
        <taxon>Nematoda</taxon>
        <taxon>Chromadorea</taxon>
        <taxon>Rhabditida</taxon>
        <taxon>Spirurina</taxon>
        <taxon>Oxyuridomorpha</taxon>
        <taxon>Oxyuroidea</taxon>
        <taxon>Oxyuridae</taxon>
        <taxon>Enterobius</taxon>
    </lineage>
</organism>
<dbReference type="Pfam" id="PF01484">
    <property type="entry name" value="Col_cuticle_N"/>
    <property type="match status" value="1"/>
</dbReference>
<feature type="domain" description="Nematode cuticle collagen N-terminal" evidence="3">
    <location>
        <begin position="15"/>
        <end position="67"/>
    </location>
</feature>
<dbReference type="SMART" id="SM01088">
    <property type="entry name" value="Col_cuticle_N"/>
    <property type="match status" value="1"/>
</dbReference>
<dbReference type="Proteomes" id="UP000274131">
    <property type="component" value="Unassembled WGS sequence"/>
</dbReference>
<dbReference type="PROSITE" id="PS51257">
    <property type="entry name" value="PROKAR_LIPOPROTEIN"/>
    <property type="match status" value="1"/>
</dbReference>
<evidence type="ECO:0000313" key="5">
    <source>
        <dbReference type="Proteomes" id="UP000274131"/>
    </source>
</evidence>
<reference evidence="4 5" key="2">
    <citation type="submission" date="2018-10" db="EMBL/GenBank/DDBJ databases">
        <authorList>
            <consortium name="Pathogen Informatics"/>
        </authorList>
    </citation>
    <scope>NUCLEOTIDE SEQUENCE [LARGE SCALE GENOMIC DNA]</scope>
</reference>
<accession>A0A0N4VI99</accession>
<dbReference type="AlphaFoldDB" id="A0A0N4VI99"/>
<protein>
    <submittedName>
        <fullName evidence="6">Col_cuticle_N domain-containing protein</fullName>
    </submittedName>
</protein>
<evidence type="ECO:0000313" key="4">
    <source>
        <dbReference type="EMBL" id="VDD95144.1"/>
    </source>
</evidence>
<reference evidence="6" key="1">
    <citation type="submission" date="2017-02" db="UniProtKB">
        <authorList>
            <consortium name="WormBaseParasite"/>
        </authorList>
    </citation>
    <scope>IDENTIFICATION</scope>
</reference>
<keyword evidence="2" id="KW-0472">Membrane</keyword>
<keyword evidence="2" id="KW-0812">Transmembrane</keyword>
<evidence type="ECO:0000256" key="1">
    <source>
        <dbReference type="ARBA" id="ARBA00022737"/>
    </source>
</evidence>
<evidence type="ECO:0000313" key="6">
    <source>
        <dbReference type="WBParaSite" id="EVEC_0001055201-mRNA-1"/>
    </source>
</evidence>
<gene>
    <name evidence="4" type="ORF">EVEC_LOCUS9895</name>
</gene>
<dbReference type="OrthoDB" id="5872583at2759"/>
<proteinExistence type="predicted"/>
<evidence type="ECO:0000259" key="3">
    <source>
        <dbReference type="SMART" id="SM01088"/>
    </source>
</evidence>
<dbReference type="GO" id="GO:0042302">
    <property type="term" value="F:structural constituent of cuticle"/>
    <property type="evidence" value="ECO:0007669"/>
    <property type="project" value="InterPro"/>
</dbReference>
<dbReference type="InterPro" id="IPR002486">
    <property type="entry name" value="Col_cuticle_N"/>
</dbReference>
<evidence type="ECO:0000256" key="2">
    <source>
        <dbReference type="SAM" id="Phobius"/>
    </source>
</evidence>
<feature type="transmembrane region" description="Helical" evidence="2">
    <location>
        <begin position="18"/>
        <end position="39"/>
    </location>
</feature>
<keyword evidence="2" id="KW-1133">Transmembrane helix</keyword>
<sequence length="124" mass="13695">MPEKKCDSSVDRLRCVTLYSISISTFATLACVIAVPLFCNYLQSMNALMQNELEFCKSRSVGIWKEVTKTQLCISSKIFCHKNKNVLEALAVVLTVSSKQDKKIDASGAGVITQQSDMSKSSYV</sequence>
<keyword evidence="1" id="KW-0677">Repeat</keyword>
<dbReference type="WBParaSite" id="EVEC_0001055201-mRNA-1">
    <property type="protein sequence ID" value="EVEC_0001055201-mRNA-1"/>
    <property type="gene ID" value="EVEC_0001055201"/>
</dbReference>
<keyword evidence="5" id="KW-1185">Reference proteome</keyword>
<dbReference type="STRING" id="51028.A0A0N4VI99"/>
<dbReference type="EMBL" id="UXUI01010368">
    <property type="protein sequence ID" value="VDD95144.1"/>
    <property type="molecule type" value="Genomic_DNA"/>
</dbReference>